<gene>
    <name evidence="3" type="ORF">HPP92_002162</name>
</gene>
<feature type="region of interest" description="Disordered" evidence="1">
    <location>
        <begin position="1"/>
        <end position="28"/>
    </location>
</feature>
<keyword evidence="2" id="KW-0472">Membrane</keyword>
<dbReference type="Proteomes" id="UP000639772">
    <property type="component" value="Chromosome 1"/>
</dbReference>
<name>A0A835VM41_VANPL</name>
<protein>
    <submittedName>
        <fullName evidence="3">Uncharacterized protein</fullName>
    </submittedName>
</protein>
<dbReference type="EMBL" id="JADCNM010000001">
    <property type="protein sequence ID" value="KAG0502090.1"/>
    <property type="molecule type" value="Genomic_DNA"/>
</dbReference>
<keyword evidence="2" id="KW-0812">Transmembrane</keyword>
<reference evidence="3 4" key="1">
    <citation type="journal article" date="2020" name="Nat. Food">
        <title>A phased Vanilla planifolia genome enables genetic improvement of flavour and production.</title>
        <authorList>
            <person name="Hasing T."/>
            <person name="Tang H."/>
            <person name="Brym M."/>
            <person name="Khazi F."/>
            <person name="Huang T."/>
            <person name="Chambers A.H."/>
        </authorList>
    </citation>
    <scope>NUCLEOTIDE SEQUENCE [LARGE SCALE GENOMIC DNA]</scope>
    <source>
        <tissue evidence="3">Leaf</tissue>
    </source>
</reference>
<feature type="compositionally biased region" description="Basic and acidic residues" evidence="1">
    <location>
        <begin position="8"/>
        <end position="28"/>
    </location>
</feature>
<dbReference type="AlphaFoldDB" id="A0A835VM41"/>
<sequence>MQDTEAEVFAKEEKQKKKERSQGDHSIELSHRTPFNPFGALCFLGNGFVMCRYSFVSLLGKLNHWENICLLGIMCIISPSLIILMTFSVCFMFGLVSFMC</sequence>
<evidence type="ECO:0000256" key="2">
    <source>
        <dbReference type="SAM" id="Phobius"/>
    </source>
</evidence>
<comment type="caution">
    <text evidence="3">The sequence shown here is derived from an EMBL/GenBank/DDBJ whole genome shotgun (WGS) entry which is preliminary data.</text>
</comment>
<proteinExistence type="predicted"/>
<keyword evidence="2" id="KW-1133">Transmembrane helix</keyword>
<feature type="transmembrane region" description="Helical" evidence="2">
    <location>
        <begin position="38"/>
        <end position="56"/>
    </location>
</feature>
<organism evidence="3 4">
    <name type="scientific">Vanilla planifolia</name>
    <name type="common">Vanilla</name>
    <dbReference type="NCBI Taxonomy" id="51239"/>
    <lineage>
        <taxon>Eukaryota</taxon>
        <taxon>Viridiplantae</taxon>
        <taxon>Streptophyta</taxon>
        <taxon>Embryophyta</taxon>
        <taxon>Tracheophyta</taxon>
        <taxon>Spermatophyta</taxon>
        <taxon>Magnoliopsida</taxon>
        <taxon>Liliopsida</taxon>
        <taxon>Asparagales</taxon>
        <taxon>Orchidaceae</taxon>
        <taxon>Vanilloideae</taxon>
        <taxon>Vanilleae</taxon>
        <taxon>Vanilla</taxon>
    </lineage>
</organism>
<accession>A0A835VM41</accession>
<evidence type="ECO:0000313" key="3">
    <source>
        <dbReference type="EMBL" id="KAG0502090.1"/>
    </source>
</evidence>
<evidence type="ECO:0000313" key="4">
    <source>
        <dbReference type="Proteomes" id="UP000639772"/>
    </source>
</evidence>
<feature type="transmembrane region" description="Helical" evidence="2">
    <location>
        <begin position="68"/>
        <end position="96"/>
    </location>
</feature>
<evidence type="ECO:0000256" key="1">
    <source>
        <dbReference type="SAM" id="MobiDB-lite"/>
    </source>
</evidence>